<evidence type="ECO:0000313" key="4">
    <source>
        <dbReference type="Proteomes" id="UP000189796"/>
    </source>
</evidence>
<dbReference type="PANTHER" id="PTHR23028">
    <property type="entry name" value="ACETYLTRANSFERASE"/>
    <property type="match status" value="1"/>
</dbReference>
<gene>
    <name evidence="3" type="ORF">SAMN05443248_3998</name>
</gene>
<dbReference type="Proteomes" id="UP000189796">
    <property type="component" value="Chromosome I"/>
</dbReference>
<dbReference type="GO" id="GO:0016020">
    <property type="term" value="C:membrane"/>
    <property type="evidence" value="ECO:0007669"/>
    <property type="project" value="TreeGrafter"/>
</dbReference>
<feature type="transmembrane region" description="Helical" evidence="1">
    <location>
        <begin position="31"/>
        <end position="54"/>
    </location>
</feature>
<dbReference type="InterPro" id="IPR002656">
    <property type="entry name" value="Acyl_transf_3_dom"/>
</dbReference>
<dbReference type="GO" id="GO:0016787">
    <property type="term" value="F:hydrolase activity"/>
    <property type="evidence" value="ECO:0007669"/>
    <property type="project" value="UniProtKB-KW"/>
</dbReference>
<accession>A0A1M5QXC6</accession>
<protein>
    <submittedName>
        <fullName evidence="3">Peptidoglycan/LPS O-acetylase OafA/YrhL, contains acyltransferase and SGNH-hydrolase domains</fullName>
    </submittedName>
</protein>
<feature type="transmembrane region" description="Helical" evidence="1">
    <location>
        <begin position="60"/>
        <end position="80"/>
    </location>
</feature>
<feature type="domain" description="Acyltransferase 3" evidence="2">
    <location>
        <begin position="32"/>
        <end position="366"/>
    </location>
</feature>
<feature type="transmembrane region" description="Helical" evidence="1">
    <location>
        <begin position="255"/>
        <end position="273"/>
    </location>
</feature>
<dbReference type="PANTHER" id="PTHR23028:SF131">
    <property type="entry name" value="BLR2367 PROTEIN"/>
    <property type="match status" value="1"/>
</dbReference>
<keyword evidence="1" id="KW-0812">Transmembrane</keyword>
<dbReference type="GO" id="GO:0000271">
    <property type="term" value="P:polysaccharide biosynthetic process"/>
    <property type="evidence" value="ECO:0007669"/>
    <property type="project" value="TreeGrafter"/>
</dbReference>
<reference evidence="3 4" key="1">
    <citation type="submission" date="2016-11" db="EMBL/GenBank/DDBJ databases">
        <authorList>
            <person name="Jaros S."/>
            <person name="Januszkiewicz K."/>
            <person name="Wedrychowicz H."/>
        </authorList>
    </citation>
    <scope>NUCLEOTIDE SEQUENCE [LARGE SCALE GENOMIC DNA]</scope>
    <source>
        <strain evidence="3 4">GAS138</strain>
    </source>
</reference>
<name>A0A1M5QXC6_9BRAD</name>
<dbReference type="AlphaFoldDB" id="A0A1M5QXC6"/>
<keyword evidence="3" id="KW-0378">Hydrolase</keyword>
<feature type="transmembrane region" description="Helical" evidence="1">
    <location>
        <begin position="357"/>
        <end position="378"/>
    </location>
</feature>
<dbReference type="EMBL" id="LT670817">
    <property type="protein sequence ID" value="SHH18827.1"/>
    <property type="molecule type" value="Genomic_DNA"/>
</dbReference>
<dbReference type="Pfam" id="PF01757">
    <property type="entry name" value="Acyl_transf_3"/>
    <property type="match status" value="1"/>
</dbReference>
<proteinExistence type="predicted"/>
<keyword evidence="3" id="KW-0012">Acyltransferase</keyword>
<feature type="transmembrane region" description="Helical" evidence="1">
    <location>
        <begin position="100"/>
        <end position="122"/>
    </location>
</feature>
<dbReference type="InterPro" id="IPR050879">
    <property type="entry name" value="Acyltransferase_3"/>
</dbReference>
<keyword evidence="1" id="KW-1133">Transmembrane helix</keyword>
<organism evidence="3 4">
    <name type="scientific">Bradyrhizobium erythrophlei</name>
    <dbReference type="NCBI Taxonomy" id="1437360"/>
    <lineage>
        <taxon>Bacteria</taxon>
        <taxon>Pseudomonadati</taxon>
        <taxon>Pseudomonadota</taxon>
        <taxon>Alphaproteobacteria</taxon>
        <taxon>Hyphomicrobiales</taxon>
        <taxon>Nitrobacteraceae</taxon>
        <taxon>Bradyrhizobium</taxon>
    </lineage>
</organism>
<feature type="transmembrane region" description="Helical" evidence="1">
    <location>
        <begin position="225"/>
        <end position="248"/>
    </location>
</feature>
<dbReference type="GO" id="GO:0016747">
    <property type="term" value="F:acyltransferase activity, transferring groups other than amino-acyl groups"/>
    <property type="evidence" value="ECO:0007669"/>
    <property type="project" value="InterPro"/>
</dbReference>
<feature type="transmembrane region" description="Helical" evidence="1">
    <location>
        <begin position="316"/>
        <end position="337"/>
    </location>
</feature>
<keyword evidence="1" id="KW-0472">Membrane</keyword>
<evidence type="ECO:0000256" key="1">
    <source>
        <dbReference type="SAM" id="Phobius"/>
    </source>
</evidence>
<dbReference type="OrthoDB" id="505919at2"/>
<sequence>MSHIFDDKAVKFPKLSFLISLMMKQTTFTHIGYLDGLRGLAALWVMVGHILAMYGEFPPIVSWTSLAVDIFILLSGFLMLHQVTAREIHEPLDRPQTWLIFWLTRFFRLAPLYYTMLVIAVLCEQYQNGFDGSFHFSNWESGSTANDQLGLHIISHITFLFGLSPEFARSTWLPDWSISLEMQFYLLFPFLALLGRSIGWLTVVGITCAACLLGDYLFSSFLHQFSLPSILLLKINVFMGGMLIAAASQKPNSRFIYLFAATGLMLLPIWGSAGMILDFGRALICLGFWILAFGQQMKTPSPIRWTISQVSTTLGSWPFVVLADLSYGLYLIHFPIILAWGRLTASEAPLSNLHNPLAALIVIPMVAYALAWVARHAVELPGIEFGRRITRKYRDLQPAQVY</sequence>
<evidence type="ECO:0000313" key="3">
    <source>
        <dbReference type="EMBL" id="SHH18827.1"/>
    </source>
</evidence>
<keyword evidence="3" id="KW-0808">Transferase</keyword>
<evidence type="ECO:0000259" key="2">
    <source>
        <dbReference type="Pfam" id="PF01757"/>
    </source>
</evidence>